<accession>P91251</accession>
<dbReference type="PROSITE" id="PS51510">
    <property type="entry name" value="PHOSPHAGEN_KINASE_C"/>
    <property type="match status" value="1"/>
</dbReference>
<evidence type="ECO:0000313" key="8">
    <source>
        <dbReference type="EMBL" id="CCD69264.2"/>
    </source>
</evidence>
<dbReference type="Bgee" id="WBGene00017388">
    <property type="expression patterns" value="Expressed in adult organism and 1 other cell type or tissue"/>
</dbReference>
<dbReference type="GO" id="GO:0005524">
    <property type="term" value="F:ATP binding"/>
    <property type="evidence" value="ECO:0007669"/>
    <property type="project" value="UniProtKB-UniRule"/>
</dbReference>
<evidence type="ECO:0000256" key="4">
    <source>
        <dbReference type="ARBA" id="ARBA00022777"/>
    </source>
</evidence>
<feature type="binding site" evidence="6">
    <location>
        <begin position="6"/>
        <end position="11"/>
    </location>
    <ligand>
        <name>ATP</name>
        <dbReference type="ChEBI" id="CHEBI:30616"/>
    </ligand>
</feature>
<comment type="similarity">
    <text evidence="6">Belongs to the ATP:guanido phosphotransferase family.</text>
</comment>
<dbReference type="HOGENOM" id="CLU_2225563_0_0_1"/>
<dbReference type="PeptideAtlas" id="P91251"/>
<dbReference type="RefSeq" id="NP_494881.2">
    <property type="nucleotide sequence ID" value="NM_062480.2"/>
</dbReference>
<dbReference type="SMR" id="P91251"/>
<keyword evidence="4 6" id="KW-0418">Kinase</keyword>
<protein>
    <recommendedName>
        <fullName evidence="1">arginine kinase</fullName>
        <ecNumber evidence="1">2.7.3.3</ecNumber>
    </recommendedName>
</protein>
<dbReference type="Gene3D" id="3.30.590.10">
    <property type="entry name" value="Glutamine synthetase/guanido kinase, catalytic domain"/>
    <property type="match status" value="1"/>
</dbReference>
<keyword evidence="3 6" id="KW-0547">Nucleotide-binding</keyword>
<name>P91251_CAEEL</name>
<keyword evidence="9" id="KW-1185">Reference proteome</keyword>
<evidence type="ECO:0000256" key="6">
    <source>
        <dbReference type="PROSITE-ProRule" id="PRU00843"/>
    </source>
</evidence>
<dbReference type="eggNOG" id="KOG3581">
    <property type="taxonomic scope" value="Eukaryota"/>
</dbReference>
<dbReference type="PaxDb" id="6239-F11G11.13"/>
<organism evidence="8 9">
    <name type="scientific">Caenorhabditis elegans</name>
    <dbReference type="NCBI Taxonomy" id="6239"/>
    <lineage>
        <taxon>Eukaryota</taxon>
        <taxon>Metazoa</taxon>
        <taxon>Ecdysozoa</taxon>
        <taxon>Nematoda</taxon>
        <taxon>Chromadorea</taxon>
        <taxon>Rhabditida</taxon>
        <taxon>Rhabditina</taxon>
        <taxon>Rhabditomorpha</taxon>
        <taxon>Rhabditoidea</taxon>
        <taxon>Rhabditidae</taxon>
        <taxon>Peloderinae</taxon>
        <taxon>Caenorhabditis</taxon>
    </lineage>
</organism>
<dbReference type="AlphaFoldDB" id="P91251"/>
<feature type="domain" description="Phosphagen kinase C-terminal" evidence="7">
    <location>
        <begin position="1"/>
        <end position="53"/>
    </location>
</feature>
<dbReference type="Pfam" id="PF00217">
    <property type="entry name" value="ATP-gua_Ptrans"/>
    <property type="match status" value="1"/>
</dbReference>
<reference evidence="8 9" key="1">
    <citation type="journal article" date="1998" name="Science">
        <title>Genome sequence of the nematode C. elegans: a platform for investigating biology.</title>
        <authorList>
            <consortium name="The C. elegans sequencing consortium"/>
            <person name="Sulson J.E."/>
            <person name="Waterston R."/>
        </authorList>
    </citation>
    <scope>NUCLEOTIDE SEQUENCE [LARGE SCALE GENOMIC DNA]</scope>
    <source>
        <strain evidence="8 9">Bristol N2</strain>
    </source>
</reference>
<dbReference type="EC" id="2.7.3.3" evidence="1"/>
<dbReference type="InterPro" id="IPR014746">
    <property type="entry name" value="Gln_synth/guanido_kin_cat_dom"/>
</dbReference>
<dbReference type="Proteomes" id="UP000001940">
    <property type="component" value="Chromosome II"/>
</dbReference>
<gene>
    <name evidence="8" type="ORF">CELE_F11G11.13</name>
    <name evidence="8 10" type="ORF">F11G11.13</name>
</gene>
<dbReference type="GO" id="GO:0004054">
    <property type="term" value="F:arginine kinase activity"/>
    <property type="evidence" value="ECO:0007669"/>
    <property type="project" value="UniProtKB-EC"/>
</dbReference>
<dbReference type="InterPro" id="IPR000749">
    <property type="entry name" value="ATP-guanido_PTrfase"/>
</dbReference>
<dbReference type="STRING" id="6239.F11G11.13.1"/>
<dbReference type="KEGG" id="cel:CELE_F11G11.13"/>
<dbReference type="CTD" id="184367"/>
<evidence type="ECO:0000256" key="3">
    <source>
        <dbReference type="ARBA" id="ARBA00022741"/>
    </source>
</evidence>
<dbReference type="FunCoup" id="P91251">
    <property type="interactions" value="127"/>
</dbReference>
<evidence type="ECO:0000256" key="5">
    <source>
        <dbReference type="ARBA" id="ARBA00022840"/>
    </source>
</evidence>
<dbReference type="GeneID" id="184367"/>
<dbReference type="PANTHER" id="PTHR11547">
    <property type="entry name" value="ARGININE OR CREATINE KINASE"/>
    <property type="match status" value="1"/>
</dbReference>
<sequence length="57" mass="6778">MKLQIRGIHGEYSDLKEGIYDISNKQRLGLTEYQAVRQMYDGLKKLIELWRKPPNKN</sequence>
<dbReference type="EMBL" id="BX284602">
    <property type="protein sequence ID" value="CCD69264.2"/>
    <property type="molecule type" value="Genomic_DNA"/>
</dbReference>
<evidence type="ECO:0000313" key="9">
    <source>
        <dbReference type="Proteomes" id="UP000001940"/>
    </source>
</evidence>
<dbReference type="OrthoDB" id="430219at2759"/>
<dbReference type="WormBase" id="F11G11.13">
    <property type="protein sequence ID" value="CE51064"/>
    <property type="gene ID" value="WBGene00017388"/>
</dbReference>
<dbReference type="InParanoid" id="P91251"/>
<comment type="caution">
    <text evidence="6">Lacks conserved residue(s) required for the propagation of feature annotation.</text>
</comment>
<dbReference type="GO" id="GO:0004111">
    <property type="term" value="F:creatine kinase activity"/>
    <property type="evidence" value="ECO:0007669"/>
    <property type="project" value="InterPro"/>
</dbReference>
<evidence type="ECO:0000259" key="7">
    <source>
        <dbReference type="PROSITE" id="PS51510"/>
    </source>
</evidence>
<dbReference type="InterPro" id="IPR022414">
    <property type="entry name" value="ATP-guanido_PTrfase_cat"/>
</dbReference>
<dbReference type="PANTHER" id="PTHR11547:SF61">
    <property type="entry name" value="ARGININE KINASE ZC434.8-RELATED"/>
    <property type="match status" value="1"/>
</dbReference>
<dbReference type="AGR" id="WB:WBGene00017388"/>
<evidence type="ECO:0000256" key="2">
    <source>
        <dbReference type="ARBA" id="ARBA00022679"/>
    </source>
</evidence>
<dbReference type="PIR" id="T29983">
    <property type="entry name" value="T29983"/>
</dbReference>
<evidence type="ECO:0000256" key="1">
    <source>
        <dbReference type="ARBA" id="ARBA00012230"/>
    </source>
</evidence>
<dbReference type="SUPFAM" id="SSF55931">
    <property type="entry name" value="Glutamine synthetase/guanido kinase"/>
    <property type="match status" value="1"/>
</dbReference>
<evidence type="ECO:0000313" key="10">
    <source>
        <dbReference type="WormBase" id="F11G11.13"/>
    </source>
</evidence>
<keyword evidence="5 6" id="KW-0067">ATP-binding</keyword>
<keyword evidence="2 6" id="KW-0808">Transferase</keyword>
<proteinExistence type="inferred from homology"/>
<dbReference type="UCSC" id="F11G11.13">
    <property type="organism name" value="c. elegans"/>
</dbReference>
<dbReference type="GO" id="GO:0046314">
    <property type="term" value="P:phosphocreatine biosynthetic process"/>
    <property type="evidence" value="ECO:0007669"/>
    <property type="project" value="InterPro"/>
</dbReference>